<accession>A0A8E0NC92</accession>
<name>A0A8E0NC92_9CAUL</name>
<gene>
    <name evidence="2" type="ORF">MBEBAB_1962</name>
</gene>
<sequence>MLDQRIGVRQPVIIRGQQHEVLRQPLAQGQEGVERVGHHGQPQAVALFDLESIVVVVAGIPRSHAVVLGQAPAHGRADHDAARHRRRAAIDQLQRIEAPSGSPQRLGPDNVVAGLRDGEVETRVQPLAQTVVVIGKGDELALGRPDLQIAVEVARAHDDLHPLAFLSLEPIGVEAAVRGAPDAVVADLALDRSSEDQRHGFRIRLNLADAQGVGARARAAERPGAKLIDAGLLKGVDQARVQALAPVVVRGDGLEAAGARTTQLEVGVEVLRLHGEHHPLPGLRREGVTHIAGAVVIHGRGFIEEPRNLVAQRQRRRRHGLGAVAQRQDVGALAIGGQGGGADDVVAGLGRREQDARVQPVVAVVIGRQFLEGDARTAPHIQNRVESVAVQPDLDAFVSPRPEDIDVIQFVIGQFRVLAPRQRALHISARPDARGSRLDRSRSPLGQTHLIGARGLGAETAHPDPIGPGRFRREAQQGVRIAAAVVIAGQRSRVRVLPLAIDRDVGVEVIRRHTDLQPLGRRGADQVIVIQMGFLGPRSDLTVGVTLLEHAADRPVRHQPRGLLCDGRGSHDQGQGACTGEAGADGRHERIPP</sequence>
<keyword evidence="3" id="KW-1185">Reference proteome</keyword>
<reference evidence="3" key="1">
    <citation type="journal article" date="2013" name="Genome Announc.">
        <title>Draft Genome Sequence of the Dimorphic Prosthecate Bacterium Brevundimonas abyssalis TAR-001T.</title>
        <authorList>
            <person name="Tsubouchi T."/>
            <person name="Nishi S."/>
            <person name="Usui K."/>
            <person name="Shimane Y."/>
            <person name="Takaki Y."/>
            <person name="Maruyama T."/>
            <person name="Hatada Y."/>
        </authorList>
    </citation>
    <scope>NUCLEOTIDE SEQUENCE [LARGE SCALE GENOMIC DNA]</scope>
    <source>
        <strain evidence="3">TAR-001</strain>
    </source>
</reference>
<dbReference type="Proteomes" id="UP000016569">
    <property type="component" value="Unassembled WGS sequence"/>
</dbReference>
<comment type="caution">
    <text evidence="2">The sequence shown here is derived from an EMBL/GenBank/DDBJ whole genome shotgun (WGS) entry which is preliminary data.</text>
</comment>
<evidence type="ECO:0000256" key="1">
    <source>
        <dbReference type="SAM" id="MobiDB-lite"/>
    </source>
</evidence>
<evidence type="ECO:0000313" key="2">
    <source>
        <dbReference type="EMBL" id="GAD59712.1"/>
    </source>
</evidence>
<dbReference type="RefSeq" id="WP_021697806.1">
    <property type="nucleotide sequence ID" value="NZ_BATC01000036.1"/>
</dbReference>
<dbReference type="EMBL" id="BATC01000036">
    <property type="protein sequence ID" value="GAD59712.1"/>
    <property type="molecule type" value="Genomic_DNA"/>
</dbReference>
<protein>
    <submittedName>
        <fullName evidence="2">Uncharacterized protein</fullName>
    </submittedName>
</protein>
<evidence type="ECO:0000313" key="3">
    <source>
        <dbReference type="Proteomes" id="UP000016569"/>
    </source>
</evidence>
<proteinExistence type="predicted"/>
<feature type="compositionally biased region" description="Basic and acidic residues" evidence="1">
    <location>
        <begin position="584"/>
        <end position="593"/>
    </location>
</feature>
<dbReference type="AlphaFoldDB" id="A0A8E0NC92"/>
<feature type="region of interest" description="Disordered" evidence="1">
    <location>
        <begin position="559"/>
        <end position="593"/>
    </location>
</feature>
<organism evidence="2 3">
    <name type="scientific">Brevundimonas abyssalis TAR-001</name>
    <dbReference type="NCBI Taxonomy" id="1391729"/>
    <lineage>
        <taxon>Bacteria</taxon>
        <taxon>Pseudomonadati</taxon>
        <taxon>Pseudomonadota</taxon>
        <taxon>Alphaproteobacteria</taxon>
        <taxon>Caulobacterales</taxon>
        <taxon>Caulobacteraceae</taxon>
        <taxon>Brevundimonas</taxon>
    </lineage>
</organism>